<sequence length="846" mass="94444">MWLTVPLQLIMPTLGTWITLQIVSGAIAGIPLAEEFVSVAVPGTFVILCCGPCLFIPAVLMGDWMAEAREEREDPWIPSWMLPKELVWQPLSKEQRRLRRRYALFAILSYSHRAACPMLLLLVFVLLVVTLSNNIQAPLDAGTPQLFGDGELFREGQVAKELWGALPSPETIAARALRNATACRIEAAMSGASGASSACSWFSCEAEKGVELAEDTCSCDYRLFTPQSGASTCQAEARFSGLHAVPETFWPWVQEQYTMEFLSNASSQQEPPLGIEDWNLGQNLLQSQVSSSRVAQRPVNGNTGCFRAQCYCDARRCKRPSGWQRFGSFTVPGSVGQSSNVSMDTAVPSTDVFIVWGLEQQTSNDASASGLTFQAALNWADPQVQREQLRTCEATPPEMEVLSRKCFASDFKTWLESKGERYPVKPSELYAERLQEFAEEHGREKYFWRAPTGGLAGTVARLRVPRDTPRQQLQEGWQHYMSLRRMAPWRSQAWTALEAITEEEELQLLQAATNEVALLLVMMLALWTCLFTFSLRMALAGACAGGFGILMFFLCQPFGPQSAALQLLCLLLLVTTLVAPASRFLFFYSGARNGPSKRVKNEKSTSFEIEEDAAQEPKEVRQVRGDQTQRFVSLAAEDPQLQKEKEEQQRRAQVAAERKEMQSLFRPSAIPSERRNRSTTALGNSLEILLGNVLAMIISWVTLWVFAPDSLAQVGRIFPVLSVTLLMVILCVLPVLILFGLGSSRVWRQAMLAFMGAITGWNRRFGGPACSFPELRKPEDDDLEVSRSIKVLGWPFTRIASYWRAHQAFQHVWSHERRTASRSPLSEARGGPSCDPDPVYLVETWS</sequence>
<feature type="region of interest" description="Disordered" evidence="1">
    <location>
        <begin position="595"/>
        <end position="620"/>
    </location>
</feature>
<dbReference type="Proteomes" id="UP001642484">
    <property type="component" value="Unassembled WGS sequence"/>
</dbReference>
<keyword evidence="2" id="KW-0812">Transmembrane</keyword>
<feature type="transmembrane region" description="Helical" evidence="2">
    <location>
        <begin position="565"/>
        <end position="588"/>
    </location>
</feature>
<feature type="transmembrane region" description="Helical" evidence="2">
    <location>
        <begin position="12"/>
        <end position="33"/>
    </location>
</feature>
<keyword evidence="2" id="KW-0472">Membrane</keyword>
<keyword evidence="4" id="KW-1185">Reference proteome</keyword>
<feature type="transmembrane region" description="Helical" evidence="2">
    <location>
        <begin position="102"/>
        <end position="129"/>
    </location>
</feature>
<evidence type="ECO:0000313" key="3">
    <source>
        <dbReference type="EMBL" id="CAK9017193.1"/>
    </source>
</evidence>
<keyword evidence="2" id="KW-1133">Transmembrane helix</keyword>
<proteinExistence type="predicted"/>
<organism evidence="3 4">
    <name type="scientific">Durusdinium trenchii</name>
    <dbReference type="NCBI Taxonomy" id="1381693"/>
    <lineage>
        <taxon>Eukaryota</taxon>
        <taxon>Sar</taxon>
        <taxon>Alveolata</taxon>
        <taxon>Dinophyceae</taxon>
        <taxon>Suessiales</taxon>
        <taxon>Symbiodiniaceae</taxon>
        <taxon>Durusdinium</taxon>
    </lineage>
</organism>
<protein>
    <submittedName>
        <fullName evidence="3">Uncharacterized protein</fullName>
    </submittedName>
</protein>
<feature type="transmembrane region" description="Helical" evidence="2">
    <location>
        <begin position="538"/>
        <end position="559"/>
    </location>
</feature>
<feature type="transmembrane region" description="Helical" evidence="2">
    <location>
        <begin position="516"/>
        <end position="533"/>
    </location>
</feature>
<evidence type="ECO:0000256" key="1">
    <source>
        <dbReference type="SAM" id="MobiDB-lite"/>
    </source>
</evidence>
<dbReference type="EMBL" id="CAXAMN010006302">
    <property type="protein sequence ID" value="CAK9017193.1"/>
    <property type="molecule type" value="Genomic_DNA"/>
</dbReference>
<accession>A0ABP0JSS3</accession>
<evidence type="ECO:0000256" key="2">
    <source>
        <dbReference type="SAM" id="Phobius"/>
    </source>
</evidence>
<comment type="caution">
    <text evidence="3">The sequence shown here is derived from an EMBL/GenBank/DDBJ whole genome shotgun (WGS) entry which is preliminary data.</text>
</comment>
<feature type="transmembrane region" description="Helical" evidence="2">
    <location>
        <begin position="684"/>
        <end position="706"/>
    </location>
</feature>
<name>A0ABP0JSS3_9DINO</name>
<gene>
    <name evidence="3" type="ORF">CCMP2556_LOCUS12780</name>
</gene>
<feature type="transmembrane region" description="Helical" evidence="2">
    <location>
        <begin position="718"/>
        <end position="741"/>
    </location>
</feature>
<reference evidence="3 4" key="1">
    <citation type="submission" date="2024-02" db="EMBL/GenBank/DDBJ databases">
        <authorList>
            <person name="Chen Y."/>
            <person name="Shah S."/>
            <person name="Dougan E. K."/>
            <person name="Thang M."/>
            <person name="Chan C."/>
        </authorList>
    </citation>
    <scope>NUCLEOTIDE SEQUENCE [LARGE SCALE GENOMIC DNA]</scope>
</reference>
<feature type="transmembrane region" description="Helical" evidence="2">
    <location>
        <begin position="39"/>
        <end position="62"/>
    </location>
</feature>
<evidence type="ECO:0000313" key="4">
    <source>
        <dbReference type="Proteomes" id="UP001642484"/>
    </source>
</evidence>